<evidence type="ECO:0000313" key="1">
    <source>
        <dbReference type="EMBL" id="KAK2554082.1"/>
    </source>
</evidence>
<reference evidence="1" key="1">
    <citation type="journal article" date="2023" name="G3 (Bethesda)">
        <title>Whole genome assembly and annotation of the endangered Caribbean coral Acropora cervicornis.</title>
        <authorList>
            <person name="Selwyn J.D."/>
            <person name="Vollmer S.V."/>
        </authorList>
    </citation>
    <scope>NUCLEOTIDE SEQUENCE</scope>
    <source>
        <strain evidence="1">K2</strain>
    </source>
</reference>
<dbReference type="AlphaFoldDB" id="A0AAD9Q3H7"/>
<sequence>MPFSAMSLISTRTSPVDCLTSVPMVLLSLQRSGSQKANNSLLQDQLHMRCYVKHLVRTTLSKQSSKHPLFPGGISFLCKSICPQDVAILISWNAIQ</sequence>
<feature type="non-terminal residue" evidence="1">
    <location>
        <position position="1"/>
    </location>
</feature>
<proteinExistence type="predicted"/>
<accession>A0AAD9Q3H7</accession>
<dbReference type="EMBL" id="JARQWQ010000072">
    <property type="protein sequence ID" value="KAK2554082.1"/>
    <property type="molecule type" value="Genomic_DNA"/>
</dbReference>
<protein>
    <submittedName>
        <fullName evidence="1">Uncharacterized protein</fullName>
    </submittedName>
</protein>
<keyword evidence="2" id="KW-1185">Reference proteome</keyword>
<comment type="caution">
    <text evidence="1">The sequence shown here is derived from an EMBL/GenBank/DDBJ whole genome shotgun (WGS) entry which is preliminary data.</text>
</comment>
<evidence type="ECO:0000313" key="2">
    <source>
        <dbReference type="Proteomes" id="UP001249851"/>
    </source>
</evidence>
<gene>
    <name evidence="1" type="ORF">P5673_024428</name>
</gene>
<dbReference type="Proteomes" id="UP001249851">
    <property type="component" value="Unassembled WGS sequence"/>
</dbReference>
<organism evidence="1 2">
    <name type="scientific">Acropora cervicornis</name>
    <name type="common">Staghorn coral</name>
    <dbReference type="NCBI Taxonomy" id="6130"/>
    <lineage>
        <taxon>Eukaryota</taxon>
        <taxon>Metazoa</taxon>
        <taxon>Cnidaria</taxon>
        <taxon>Anthozoa</taxon>
        <taxon>Hexacorallia</taxon>
        <taxon>Scleractinia</taxon>
        <taxon>Astrocoeniina</taxon>
        <taxon>Acroporidae</taxon>
        <taxon>Acropora</taxon>
    </lineage>
</organism>
<name>A0AAD9Q3H7_ACRCE</name>
<reference evidence="1" key="2">
    <citation type="journal article" date="2023" name="Science">
        <title>Genomic signatures of disease resistance in endangered staghorn corals.</title>
        <authorList>
            <person name="Vollmer S.V."/>
            <person name="Selwyn J.D."/>
            <person name="Despard B.A."/>
            <person name="Roesel C.L."/>
        </authorList>
    </citation>
    <scope>NUCLEOTIDE SEQUENCE</scope>
    <source>
        <strain evidence="1">K2</strain>
    </source>
</reference>